<gene>
    <name evidence="1" type="ORF">MSTHT_0731</name>
</gene>
<organism evidence="1">
    <name type="scientific">Methanosarcina thermophila (strain ATCC 43570 / DSM 1825 / OCM 12 / VKM B-1830 / TM-1)</name>
    <dbReference type="NCBI Taxonomy" id="523844"/>
    <lineage>
        <taxon>Archaea</taxon>
        <taxon>Methanobacteriati</taxon>
        <taxon>Methanobacteriota</taxon>
        <taxon>Stenosarchaea group</taxon>
        <taxon>Methanomicrobia</taxon>
        <taxon>Methanosarcinales</taxon>
        <taxon>Methanosarcinaceae</taxon>
        <taxon>Methanosarcina</taxon>
    </lineage>
</organism>
<dbReference type="KEGG" id="mthr:MSTHT_0731"/>
<dbReference type="EMBL" id="CP009501">
    <property type="protein sequence ID" value="AKB12489.1"/>
    <property type="molecule type" value="Genomic_DNA"/>
</dbReference>
<evidence type="ECO:0000313" key="1">
    <source>
        <dbReference type="EMBL" id="AKB12489.1"/>
    </source>
</evidence>
<dbReference type="Proteomes" id="UP000066529">
    <property type="component" value="Chromosome"/>
</dbReference>
<dbReference type="PATRIC" id="fig|523844.20.peg.937"/>
<name>A0A0E3H8K0_METTT</name>
<sequence>MRPAISSVSLSFILISSEVLCLTSSSSCSLYWRSSSSACLRSITSEIRTATELRKNVSSAVNLFGLFEWTLNTPKGFSIFPIVTLIPLAISCSFRKGEALKRFSFLKSLTITATFEYIVYPAWYSLLPLTITFPTNSGSQPSLALSRKFPSGQSSIILLYSTPRVLATSFTLSSIKACRLSRLRAILPILWSASLCRSLIRSFSFSFFWLVISNP</sequence>
<proteinExistence type="predicted"/>
<accession>A0A0E3H8K0</accession>
<dbReference type="HOGENOM" id="CLU_1280819_0_0_2"/>
<dbReference type="AlphaFoldDB" id="A0A0E3H8K0"/>
<reference evidence="1" key="1">
    <citation type="submission" date="2014-07" db="EMBL/GenBank/DDBJ databases">
        <title>Methanogenic archaea and the global carbon cycle.</title>
        <authorList>
            <person name="Henriksen J.R."/>
            <person name="Luke J."/>
            <person name="Reinhart S."/>
            <person name="Benedict M.N."/>
            <person name="Youngblut N.D."/>
            <person name="Metcalf M.E."/>
            <person name="Whitaker R.J."/>
            <person name="Metcalf W.W."/>
        </authorList>
    </citation>
    <scope>NUCLEOTIDE SEQUENCE [LARGE SCALE GENOMIC DNA]</scope>
    <source>
        <strain evidence="1">TM-1</strain>
    </source>
</reference>
<protein>
    <submittedName>
        <fullName evidence="1">Uncharacterized protein</fullName>
    </submittedName>
</protein>